<dbReference type="InterPro" id="IPR008979">
    <property type="entry name" value="Galactose-bd-like_sf"/>
</dbReference>
<dbReference type="InterPro" id="IPR051846">
    <property type="entry name" value="SH2_domain_adapters"/>
</dbReference>
<feature type="domain" description="Secretion system C-terminal sorting" evidence="6">
    <location>
        <begin position="312"/>
        <end position="380"/>
    </location>
</feature>
<feature type="domain" description="Pesticidal crystal protein Cry22Aa Ig-like" evidence="5">
    <location>
        <begin position="52"/>
        <end position="125"/>
    </location>
</feature>
<gene>
    <name evidence="7" type="ORF">M3P09_15190</name>
</gene>
<dbReference type="Pfam" id="PF18962">
    <property type="entry name" value="Por_Secre_tail"/>
    <property type="match status" value="1"/>
</dbReference>
<sequence length="383" mass="41108">ITANIVVGGDTVNTGVAGTYVVTYNVSDAAGNAATEVTRTVNVIPDTTAPVITLVGSSPVNLNVGDTYTDDGATANDNKDGDITANIVVGGDTVNTGVASTYIVTYNVSDAAGNAATEVTRTVIVEDVPTTVVLHEGYFESGWDGWSDGGNDCARRLDSRSYEGDYSIRIRDNSGTASSMTSPSFDLSPYNEVEFSFYFYAHSMENNEDFWLQYNDGSGFTTIKTWTGGVDFNNGSFSNKIIVTLNASQYNLVNNAQFRLRCDASGNNDQIFIDQVVIVGDGTSGSARGTTNKILSIPEDEVVVLEKNNFKLYPNPVKGAVLNIKLSSGNNNISYKIINMLGQVVNVGKTTKEVMVGNLEAGVYYIEVNNGKEKMTKRFVKSN</sequence>
<evidence type="ECO:0000256" key="3">
    <source>
        <dbReference type="ARBA" id="ARBA00022999"/>
    </source>
</evidence>
<keyword evidence="8" id="KW-1185">Reference proteome</keyword>
<accession>A0ABT0QH91</accession>
<evidence type="ECO:0000313" key="7">
    <source>
        <dbReference type="EMBL" id="MCL6296355.1"/>
    </source>
</evidence>
<proteinExistence type="predicted"/>
<comment type="caution">
    <text evidence="7">The sequence shown here is derived from an EMBL/GenBank/DDBJ whole genome shotgun (WGS) entry which is preliminary data.</text>
</comment>
<name>A0ABT0QH91_9FLAO</name>
<dbReference type="NCBIfam" id="TIGR04183">
    <property type="entry name" value="Por_Secre_tail"/>
    <property type="match status" value="1"/>
</dbReference>
<evidence type="ECO:0000259" key="4">
    <source>
        <dbReference type="Pfam" id="PF02018"/>
    </source>
</evidence>
<feature type="domain" description="Pesticidal crystal protein Cry22Aa Ig-like" evidence="5">
    <location>
        <begin position="1"/>
        <end position="43"/>
    </location>
</feature>
<keyword evidence="1" id="KW-0732">Signal</keyword>
<protein>
    <submittedName>
        <fullName evidence="7">DUF5011 domain-containing protein</fullName>
    </submittedName>
</protein>
<evidence type="ECO:0000259" key="6">
    <source>
        <dbReference type="Pfam" id="PF18962"/>
    </source>
</evidence>
<feature type="domain" description="CBM-cenC" evidence="4">
    <location>
        <begin position="134"/>
        <end position="222"/>
    </location>
</feature>
<evidence type="ECO:0000259" key="5">
    <source>
        <dbReference type="Pfam" id="PF16403"/>
    </source>
</evidence>
<dbReference type="PANTHER" id="PTHR15127">
    <property type="entry name" value="HEAVYWEIGHT, ISOFORM A"/>
    <property type="match status" value="1"/>
</dbReference>
<dbReference type="Gene3D" id="2.60.120.260">
    <property type="entry name" value="Galactose-binding domain-like"/>
    <property type="match status" value="1"/>
</dbReference>
<organism evidence="7 8">
    <name type="scientific">Jejuia spongiicola</name>
    <dbReference type="NCBI Taxonomy" id="2942207"/>
    <lineage>
        <taxon>Bacteria</taxon>
        <taxon>Pseudomonadati</taxon>
        <taxon>Bacteroidota</taxon>
        <taxon>Flavobacteriia</taxon>
        <taxon>Flavobacteriales</taxon>
        <taxon>Flavobacteriaceae</taxon>
        <taxon>Jejuia</taxon>
    </lineage>
</organism>
<dbReference type="InterPro" id="IPR026444">
    <property type="entry name" value="Secre_tail"/>
</dbReference>
<keyword evidence="2" id="KW-0378">Hydrolase</keyword>
<dbReference type="EMBL" id="JAMFLZ010000007">
    <property type="protein sequence ID" value="MCL6296355.1"/>
    <property type="molecule type" value="Genomic_DNA"/>
</dbReference>
<evidence type="ECO:0000256" key="1">
    <source>
        <dbReference type="ARBA" id="ARBA00022729"/>
    </source>
</evidence>
<dbReference type="Pfam" id="PF02018">
    <property type="entry name" value="CBM_4_9"/>
    <property type="match status" value="1"/>
</dbReference>
<dbReference type="InterPro" id="IPR013783">
    <property type="entry name" value="Ig-like_fold"/>
</dbReference>
<reference evidence="7" key="1">
    <citation type="submission" date="2022-05" db="EMBL/GenBank/DDBJ databases">
        <authorList>
            <person name="Park J.-S."/>
        </authorList>
    </citation>
    <scope>NUCLEOTIDE SEQUENCE</scope>
    <source>
        <strain evidence="7">2012CJ34-3</strain>
    </source>
</reference>
<evidence type="ECO:0000256" key="2">
    <source>
        <dbReference type="ARBA" id="ARBA00022801"/>
    </source>
</evidence>
<dbReference type="RefSeq" id="WP_249973787.1">
    <property type="nucleotide sequence ID" value="NZ_JAMFLZ010000007.1"/>
</dbReference>
<dbReference type="Proteomes" id="UP001165381">
    <property type="component" value="Unassembled WGS sequence"/>
</dbReference>
<dbReference type="InterPro" id="IPR003305">
    <property type="entry name" value="CenC_carb-bd"/>
</dbReference>
<evidence type="ECO:0000313" key="8">
    <source>
        <dbReference type="Proteomes" id="UP001165381"/>
    </source>
</evidence>
<keyword evidence="3" id="KW-0727">SH2 domain</keyword>
<dbReference type="Gene3D" id="2.60.40.10">
    <property type="entry name" value="Immunoglobulins"/>
    <property type="match status" value="2"/>
</dbReference>
<dbReference type="SUPFAM" id="SSF49785">
    <property type="entry name" value="Galactose-binding domain-like"/>
    <property type="match status" value="1"/>
</dbReference>
<feature type="non-terminal residue" evidence="7">
    <location>
        <position position="1"/>
    </location>
</feature>
<dbReference type="Pfam" id="PF16403">
    <property type="entry name" value="Bact_surface_Ig-like"/>
    <property type="match status" value="2"/>
</dbReference>
<dbReference type="PANTHER" id="PTHR15127:SF32">
    <property type="entry name" value="HEAVYWEIGHT, ISOFORM A"/>
    <property type="match status" value="1"/>
</dbReference>
<dbReference type="InterPro" id="IPR032179">
    <property type="entry name" value="Cry22Aa_Ig-like"/>
</dbReference>